<feature type="region of interest" description="Disordered" evidence="1">
    <location>
        <begin position="101"/>
        <end position="142"/>
    </location>
</feature>
<dbReference type="Proteomes" id="UP001189429">
    <property type="component" value="Unassembled WGS sequence"/>
</dbReference>
<evidence type="ECO:0000256" key="1">
    <source>
        <dbReference type="SAM" id="MobiDB-lite"/>
    </source>
</evidence>
<feature type="domain" description="UBA" evidence="2">
    <location>
        <begin position="164"/>
        <end position="206"/>
    </location>
</feature>
<dbReference type="Gene3D" id="1.10.8.10">
    <property type="entry name" value="DNA helicase RuvA subunit, C-terminal domain"/>
    <property type="match status" value="1"/>
</dbReference>
<dbReference type="InterPro" id="IPR015940">
    <property type="entry name" value="UBA"/>
</dbReference>
<reference evidence="3" key="1">
    <citation type="submission" date="2023-10" db="EMBL/GenBank/DDBJ databases">
        <authorList>
            <person name="Chen Y."/>
            <person name="Shah S."/>
            <person name="Dougan E. K."/>
            <person name="Thang M."/>
            <person name="Chan C."/>
        </authorList>
    </citation>
    <scope>NUCLEOTIDE SEQUENCE [LARGE SCALE GENOMIC DNA]</scope>
</reference>
<proteinExistence type="predicted"/>
<dbReference type="Pfam" id="PF22562">
    <property type="entry name" value="UBA_7"/>
    <property type="match status" value="1"/>
</dbReference>
<feature type="non-terminal residue" evidence="3">
    <location>
        <position position="1"/>
    </location>
</feature>
<gene>
    <name evidence="3" type="ORF">PCOR1329_LOCUS48239</name>
</gene>
<comment type="caution">
    <text evidence="3">The sequence shown here is derived from an EMBL/GenBank/DDBJ whole genome shotgun (WGS) entry which is preliminary data.</text>
</comment>
<dbReference type="PROSITE" id="PS50030">
    <property type="entry name" value="UBA"/>
    <property type="match status" value="1"/>
</dbReference>
<name>A0ABN9UG19_9DINO</name>
<evidence type="ECO:0000313" key="3">
    <source>
        <dbReference type="EMBL" id="CAK0858544.1"/>
    </source>
</evidence>
<dbReference type="SUPFAM" id="SSF46934">
    <property type="entry name" value="UBA-like"/>
    <property type="match status" value="1"/>
</dbReference>
<feature type="compositionally biased region" description="Low complexity" evidence="1">
    <location>
        <begin position="101"/>
        <end position="114"/>
    </location>
</feature>
<dbReference type="EMBL" id="CAUYUJ010015825">
    <property type="protein sequence ID" value="CAK0858544.1"/>
    <property type="molecule type" value="Genomic_DNA"/>
</dbReference>
<accession>A0ABN9UG19</accession>
<organism evidence="3 4">
    <name type="scientific">Prorocentrum cordatum</name>
    <dbReference type="NCBI Taxonomy" id="2364126"/>
    <lineage>
        <taxon>Eukaryota</taxon>
        <taxon>Sar</taxon>
        <taxon>Alveolata</taxon>
        <taxon>Dinophyceae</taxon>
        <taxon>Prorocentrales</taxon>
        <taxon>Prorocentraceae</taxon>
        <taxon>Prorocentrum</taxon>
    </lineage>
</organism>
<keyword evidence="4" id="KW-1185">Reference proteome</keyword>
<protein>
    <recommendedName>
        <fullName evidence="2">UBA domain-containing protein</fullName>
    </recommendedName>
</protein>
<evidence type="ECO:0000259" key="2">
    <source>
        <dbReference type="PROSITE" id="PS50030"/>
    </source>
</evidence>
<dbReference type="InterPro" id="IPR009060">
    <property type="entry name" value="UBA-like_sf"/>
</dbReference>
<sequence length="209" mass="20962">GVGLRPSSLGRAACCPALGVEFTGASASFSPDTRAREGRCSGEAPSPFSIFPLEVVLFPLLPSPPFLSRAACLPCHGGSRAQAAAAAASASELGGRRPAAAGLAAAPAAQSASAGPGGRRPPPPPAGNPAHEGEWDRGAPGPRLDLRTAIEVTSAKRRAKPPGPERQRALVAQVTGMGFDEPSAKRALSTTGWTGAEAAVTLLLDEASS</sequence>
<evidence type="ECO:0000313" key="4">
    <source>
        <dbReference type="Proteomes" id="UP001189429"/>
    </source>
</evidence>